<reference evidence="1" key="1">
    <citation type="journal article" date="2020" name="Cell">
        <title>Large-Scale Comparative Analyses of Tick Genomes Elucidate Their Genetic Diversity and Vector Capacities.</title>
        <authorList>
            <consortium name="Tick Genome and Microbiome Consortium (TIGMIC)"/>
            <person name="Jia N."/>
            <person name="Wang J."/>
            <person name="Shi W."/>
            <person name="Du L."/>
            <person name="Sun Y."/>
            <person name="Zhan W."/>
            <person name="Jiang J.F."/>
            <person name="Wang Q."/>
            <person name="Zhang B."/>
            <person name="Ji P."/>
            <person name="Bell-Sakyi L."/>
            <person name="Cui X.M."/>
            <person name="Yuan T.T."/>
            <person name="Jiang B.G."/>
            <person name="Yang W.F."/>
            <person name="Lam T.T."/>
            <person name="Chang Q.C."/>
            <person name="Ding S.J."/>
            <person name="Wang X.J."/>
            <person name="Zhu J.G."/>
            <person name="Ruan X.D."/>
            <person name="Zhao L."/>
            <person name="Wei J.T."/>
            <person name="Ye R.Z."/>
            <person name="Que T.C."/>
            <person name="Du C.H."/>
            <person name="Zhou Y.H."/>
            <person name="Cheng J.X."/>
            <person name="Dai P.F."/>
            <person name="Guo W.B."/>
            <person name="Han X.H."/>
            <person name="Huang E.J."/>
            <person name="Li L.F."/>
            <person name="Wei W."/>
            <person name="Gao Y.C."/>
            <person name="Liu J.Z."/>
            <person name="Shao H.Z."/>
            <person name="Wang X."/>
            <person name="Wang C.C."/>
            <person name="Yang T.C."/>
            <person name="Huo Q.B."/>
            <person name="Li W."/>
            <person name="Chen H.Y."/>
            <person name="Chen S.E."/>
            <person name="Zhou L.G."/>
            <person name="Ni X.B."/>
            <person name="Tian J.H."/>
            <person name="Sheng Y."/>
            <person name="Liu T."/>
            <person name="Pan Y.S."/>
            <person name="Xia L.Y."/>
            <person name="Li J."/>
            <person name="Zhao F."/>
            <person name="Cao W.C."/>
        </authorList>
    </citation>
    <scope>NUCLEOTIDE SEQUENCE</scope>
    <source>
        <strain evidence="1">Rmic-2018</strain>
    </source>
</reference>
<accession>A0A9J6E463</accession>
<dbReference type="AlphaFoldDB" id="A0A9J6E463"/>
<reference evidence="1" key="2">
    <citation type="submission" date="2021-09" db="EMBL/GenBank/DDBJ databases">
        <authorList>
            <person name="Jia N."/>
            <person name="Wang J."/>
            <person name="Shi W."/>
            <person name="Du L."/>
            <person name="Sun Y."/>
            <person name="Zhan W."/>
            <person name="Jiang J."/>
            <person name="Wang Q."/>
            <person name="Zhang B."/>
            <person name="Ji P."/>
            <person name="Sakyi L.B."/>
            <person name="Cui X."/>
            <person name="Yuan T."/>
            <person name="Jiang B."/>
            <person name="Yang W."/>
            <person name="Lam T.T.-Y."/>
            <person name="Chang Q."/>
            <person name="Ding S."/>
            <person name="Wang X."/>
            <person name="Zhu J."/>
            <person name="Ruan X."/>
            <person name="Zhao L."/>
            <person name="Wei J."/>
            <person name="Que T."/>
            <person name="Du C."/>
            <person name="Cheng J."/>
            <person name="Dai P."/>
            <person name="Han X."/>
            <person name="Huang E."/>
            <person name="Gao Y."/>
            <person name="Liu J."/>
            <person name="Shao H."/>
            <person name="Ye R."/>
            <person name="Li L."/>
            <person name="Wei W."/>
            <person name="Wang X."/>
            <person name="Wang C."/>
            <person name="Huo Q."/>
            <person name="Li W."/>
            <person name="Guo W."/>
            <person name="Chen H."/>
            <person name="Chen S."/>
            <person name="Zhou L."/>
            <person name="Zhou L."/>
            <person name="Ni X."/>
            <person name="Tian J."/>
            <person name="Zhou Y."/>
            <person name="Sheng Y."/>
            <person name="Liu T."/>
            <person name="Pan Y."/>
            <person name="Xia L."/>
            <person name="Li J."/>
            <person name="Zhao F."/>
            <person name="Cao W."/>
        </authorList>
    </citation>
    <scope>NUCLEOTIDE SEQUENCE</scope>
    <source>
        <strain evidence="1">Rmic-2018</strain>
        <tissue evidence="1">Larvae</tissue>
    </source>
</reference>
<organism evidence="1 2">
    <name type="scientific">Rhipicephalus microplus</name>
    <name type="common">Cattle tick</name>
    <name type="synonym">Boophilus microplus</name>
    <dbReference type="NCBI Taxonomy" id="6941"/>
    <lineage>
        <taxon>Eukaryota</taxon>
        <taxon>Metazoa</taxon>
        <taxon>Ecdysozoa</taxon>
        <taxon>Arthropoda</taxon>
        <taxon>Chelicerata</taxon>
        <taxon>Arachnida</taxon>
        <taxon>Acari</taxon>
        <taxon>Parasitiformes</taxon>
        <taxon>Ixodida</taxon>
        <taxon>Ixodoidea</taxon>
        <taxon>Ixodidae</taxon>
        <taxon>Rhipicephalinae</taxon>
        <taxon>Rhipicephalus</taxon>
        <taxon>Boophilus</taxon>
    </lineage>
</organism>
<comment type="caution">
    <text evidence="1">The sequence shown here is derived from an EMBL/GenBank/DDBJ whole genome shotgun (WGS) entry which is preliminary data.</text>
</comment>
<proteinExistence type="predicted"/>
<keyword evidence="2" id="KW-1185">Reference proteome</keyword>
<dbReference type="Proteomes" id="UP000821866">
    <property type="component" value="Chromosome 4"/>
</dbReference>
<sequence length="463" mass="50116">MAVAESNDSSVEAIAGVIARMAALGASPFFEVAANITDDAAHVWLLPRLPSNIEVPSSFDATASASDAAESSLERHEVAAFRDSLKQQLCVELKKMTRSVKNCIVTLVSNLTSAWSKEWYRTNGQERLFKSAVATLQPFLALTTELSENANLQPSSSVIPGHVRGLQACLRLIDSYDSASLSSLGASVFPTASQNEARDSLRVLNKALGETFPSAPSIKFKLGQPPPTTTTLTKQALRPKYVSGHDVLNASTTGDSKLMKLLRATTWDKWTNHHSRKAAALAFSTMPTSAEDSPTVYVPLPIFNVTTTKDPLIKSLKLARIGPRVLKTLFHGKLATALSGSRLSRCIYKLQKGRRFESIGRVDVDVEEAAAFYVALKAYRRDVGGEALPISGSHLNSDSLFLIYYVLNKCEVNLAAHNDPICHAPSTNGGRSQVESIITAFPGVLFEECQKPLDPPSCDVDEP</sequence>
<gene>
    <name evidence="1" type="ORF">HPB51_022692</name>
</gene>
<evidence type="ECO:0000313" key="1">
    <source>
        <dbReference type="EMBL" id="KAH8029108.1"/>
    </source>
</evidence>
<protein>
    <submittedName>
        <fullName evidence="1">Uncharacterized protein</fullName>
    </submittedName>
</protein>
<evidence type="ECO:0000313" key="2">
    <source>
        <dbReference type="Proteomes" id="UP000821866"/>
    </source>
</evidence>
<name>A0A9J6E463_RHIMP</name>
<dbReference type="EMBL" id="JABSTU010000006">
    <property type="protein sequence ID" value="KAH8029108.1"/>
    <property type="molecule type" value="Genomic_DNA"/>
</dbReference>